<dbReference type="RefSeq" id="WP_282839553.1">
    <property type="nucleotide sequence ID" value="NZ_JASCXW010000018.1"/>
</dbReference>
<evidence type="ECO:0000313" key="1">
    <source>
        <dbReference type="EMBL" id="MDI6453124.1"/>
    </source>
</evidence>
<keyword evidence="2" id="KW-1185">Reference proteome</keyword>
<dbReference type="AlphaFoldDB" id="A0AAW6UAZ3"/>
<dbReference type="EMBL" id="JASCXW010000018">
    <property type="protein sequence ID" value="MDI6453124.1"/>
    <property type="molecule type" value="Genomic_DNA"/>
</dbReference>
<proteinExistence type="predicted"/>
<dbReference type="Proteomes" id="UP001431532">
    <property type="component" value="Unassembled WGS sequence"/>
</dbReference>
<sequence length="268" mass="31298">MKKTYYILLIVSITLITMGCQKSYTPEMILENLKINESEYYWGHLSLNRYYDENSMIENDTEMLVDFANDQVMITYKSDRLVDGNKTRVNDWFFQDAQNNDYIYQQRFIFDEQDEEFKESFSVHEYVSHDRKSDSNQSNYKLIPRLKPDFSTVDLSLLNITYNEIFEFHQIEIVLDYETLCLIEPNLIELGVLNNPYFTFILLIDDNLNLISVSVSGMQDIEVSSGTINPYSLSGTYSHDTVEVVTIQIPNEEALILHRSLAGYPDTP</sequence>
<dbReference type="PROSITE" id="PS51257">
    <property type="entry name" value="PROKAR_LIPOPROTEIN"/>
    <property type="match status" value="1"/>
</dbReference>
<name>A0AAW6UAZ3_9MOLU</name>
<evidence type="ECO:0000313" key="2">
    <source>
        <dbReference type="Proteomes" id="UP001431532"/>
    </source>
</evidence>
<organism evidence="1 2">
    <name type="scientific">Peloplasma aerotolerans</name>
    <dbReference type="NCBI Taxonomy" id="3044389"/>
    <lineage>
        <taxon>Bacteria</taxon>
        <taxon>Bacillati</taxon>
        <taxon>Mycoplasmatota</taxon>
        <taxon>Mollicutes</taxon>
        <taxon>Acholeplasmatales</taxon>
        <taxon>Acholeplasmataceae</taxon>
        <taxon>Peloplasma</taxon>
    </lineage>
</organism>
<protein>
    <submittedName>
        <fullName evidence="1">Uncharacterized protein</fullName>
    </submittedName>
</protein>
<accession>A0AAW6UAZ3</accession>
<reference evidence="1" key="1">
    <citation type="submission" date="2023-05" db="EMBL/GenBank/DDBJ databases">
        <title>Mariniplasma microaerophilum sp. nov., a novel anaerobic mollicute isolated from terrestrial mud volcano, Taman Peninsula, Russia.</title>
        <authorList>
            <person name="Khomyakova M.A."/>
            <person name="Merkel A.Y."/>
            <person name="Slobodkin A.I."/>
        </authorList>
    </citation>
    <scope>NUCLEOTIDE SEQUENCE</scope>
    <source>
        <strain evidence="1">M4Ah</strain>
    </source>
</reference>
<comment type="caution">
    <text evidence="1">The sequence shown here is derived from an EMBL/GenBank/DDBJ whole genome shotgun (WGS) entry which is preliminary data.</text>
</comment>
<gene>
    <name evidence="1" type="ORF">QJ521_06080</name>
</gene>